<feature type="region of interest" description="Disordered" evidence="3">
    <location>
        <begin position="485"/>
        <end position="513"/>
    </location>
</feature>
<organism evidence="5 6">
    <name type="scientific">Catenulispora yoronensis</name>
    <dbReference type="NCBI Taxonomy" id="450799"/>
    <lineage>
        <taxon>Bacteria</taxon>
        <taxon>Bacillati</taxon>
        <taxon>Actinomycetota</taxon>
        <taxon>Actinomycetes</taxon>
        <taxon>Catenulisporales</taxon>
        <taxon>Catenulisporaceae</taxon>
        <taxon>Catenulispora</taxon>
    </lineage>
</organism>
<dbReference type="InterPro" id="IPR013784">
    <property type="entry name" value="Carb-bd-like_fold"/>
</dbReference>
<sequence>MTPVLGATSASGATAAGRPATEASHPAKAPKPPAKPTRSEPARPAPPFRACRKDHDHFPKACHGHSDHDLTVVAPDTTDRASIVLEGTAPASAVISVQGGLLPARTTAGADGTYTVEVALNPEKANRLTVTATGAHTNCVTVTVAQHSPAAVGTLKGTVRDVGTGLAVAGATVAYGAKKATTDAQGGFQVTGLPDGLVVATVSAPGFLSGKATATLSQGAAPAANVLVQKLGSPTTVTSAGGKFTGPGWEVDVPRDAVRQPTDLVFTQLVFTGTEDSYGLPFVDLSPSGKRLARPVTVAIDPAALGVSAAAAELVGVNPDTGAATVLPSRVSGSQLVTTLSTFDGEKVYARRRSPTEDPGSFCTPYGSASEAIVARLSMKATLLPFLRLEIGAGSARLWGEYLDGGVPTSAREVEGDDEFLTKYRDAPESQNAMKTVVDQLVQRVTAAAPPNLSAPDNPTTEQLSDFSGLGQHVDINYAQPFTLPGNTAGGVGESSPATGSQPDDRSFSGDVKFVPTATDRGVLSKVDLEADLKLKVSDGLDFCPGDPGSFIEQLATVPLSRLEVTPDGAGKYARPFLFEVNPTFDPEKRDVTSLFPGNDSDGDGIPDREPWSGATFTLDNCPTTPNPDQADSDHDGIGDACDSDDNQPPPTPTPTPDPGSPPDPGPGGSSGDPHLVTFDGGRYDFQAVGDYVLAKSDSDDFEVQARYVRVPTQNQSVAFNRGVAAKVGTSVIAFNDNQQAAFGGPVTATLDGQPLTLTDTATALPGGATVKLQGGNPVVSWPDGTQLAAGSVVAGPMSITLAPARWGHVHGLYGNADRNPSNDLTAADGTLATPQTEYTAFAPSWQRTGAADFFRTPIPAGGELPVLPPGTATLADLTPEQRAAAEAVCRAHGLTAGPAFNQCVLDVALTGDAQFADDAASVGGRLGGTADLGALTDHVENTAALQLGTLINGSLDSPGAVDVYTVNLGANDAVHLSTPGPCVNQGTFAVTFVAPSGRVITTNQGPGCGTFAVTGLTETGQYQLRVNDTGGFTGAYQVELDRDALGTTCQASQVAPNDDGSSPEIPMPFAIDFYGKQFQSLWVNNNGNVTFDGPMGDYTPSDLKTFTRPTIAAWWADVDTRGALSMPVRYGLGDVGGRQAICVDYDHVGYYSGHDDKLNSFELFIVDRGDVAPGAFDIVFHDSQLQWETGDASNGTGGVGGTSAAVGYTNGTATPGTFLEVPGSRVPGSFLDGAPGSLVTSSTNSSQAGLHVYPIRKQ</sequence>
<evidence type="ECO:0000313" key="6">
    <source>
        <dbReference type="Proteomes" id="UP001500751"/>
    </source>
</evidence>
<dbReference type="InterPro" id="IPR003886">
    <property type="entry name" value="NIDO_dom"/>
</dbReference>
<feature type="compositionally biased region" description="Low complexity" evidence="3">
    <location>
        <begin position="1"/>
        <end position="17"/>
    </location>
</feature>
<dbReference type="Pfam" id="PF06119">
    <property type="entry name" value="NIDO"/>
    <property type="match status" value="1"/>
</dbReference>
<dbReference type="Gene3D" id="2.60.120.380">
    <property type="match status" value="1"/>
</dbReference>
<evidence type="ECO:0000256" key="1">
    <source>
        <dbReference type="ARBA" id="ARBA00004370"/>
    </source>
</evidence>
<name>A0ABN2ULD7_9ACTN</name>
<dbReference type="Pfam" id="PF13620">
    <property type="entry name" value="CarboxypepD_reg"/>
    <property type="match status" value="1"/>
</dbReference>
<evidence type="ECO:0000256" key="3">
    <source>
        <dbReference type="SAM" id="MobiDB-lite"/>
    </source>
</evidence>
<evidence type="ECO:0000259" key="4">
    <source>
        <dbReference type="PROSITE" id="PS51233"/>
    </source>
</evidence>
<dbReference type="InterPro" id="IPR052749">
    <property type="entry name" value="Alpha-tectorin"/>
</dbReference>
<evidence type="ECO:0000256" key="2">
    <source>
        <dbReference type="ARBA" id="ARBA00023136"/>
    </source>
</evidence>
<dbReference type="Gene3D" id="4.10.1080.10">
    <property type="entry name" value="TSP type-3 repeat"/>
    <property type="match status" value="1"/>
</dbReference>
<gene>
    <name evidence="5" type="ORF">GCM10009839_45280</name>
</gene>
<dbReference type="PANTHER" id="PTHR46160">
    <property type="entry name" value="ALPHA-TECTORIN-RELATED"/>
    <property type="match status" value="1"/>
</dbReference>
<feature type="compositionally biased region" description="Basic and acidic residues" evidence="3">
    <location>
        <begin position="51"/>
        <end position="68"/>
    </location>
</feature>
<dbReference type="PANTHER" id="PTHR46160:SF9">
    <property type="entry name" value="PROTEIN PRY2-RELATED"/>
    <property type="match status" value="1"/>
</dbReference>
<feature type="compositionally biased region" description="Polar residues" evidence="3">
    <location>
        <begin position="615"/>
        <end position="630"/>
    </location>
</feature>
<feature type="region of interest" description="Disordered" evidence="3">
    <location>
        <begin position="584"/>
        <end position="681"/>
    </location>
</feature>
<feature type="domain" description="VWFD" evidence="4">
    <location>
        <begin position="666"/>
        <end position="854"/>
    </location>
</feature>
<dbReference type="PROSITE" id="PS51233">
    <property type="entry name" value="VWFD"/>
    <property type="match status" value="1"/>
</dbReference>
<dbReference type="Proteomes" id="UP001500751">
    <property type="component" value="Unassembled WGS sequence"/>
</dbReference>
<proteinExistence type="predicted"/>
<dbReference type="SUPFAM" id="SSF103647">
    <property type="entry name" value="TSP type-3 repeat"/>
    <property type="match status" value="1"/>
</dbReference>
<dbReference type="SMART" id="SM00216">
    <property type="entry name" value="VWD"/>
    <property type="match status" value="1"/>
</dbReference>
<reference evidence="5 6" key="1">
    <citation type="journal article" date="2019" name="Int. J. Syst. Evol. Microbiol.">
        <title>The Global Catalogue of Microorganisms (GCM) 10K type strain sequencing project: providing services to taxonomists for standard genome sequencing and annotation.</title>
        <authorList>
            <consortium name="The Broad Institute Genomics Platform"/>
            <consortium name="The Broad Institute Genome Sequencing Center for Infectious Disease"/>
            <person name="Wu L."/>
            <person name="Ma J."/>
        </authorList>
    </citation>
    <scope>NUCLEOTIDE SEQUENCE [LARGE SCALE GENOMIC DNA]</scope>
    <source>
        <strain evidence="5 6">JCM 16014</strain>
    </source>
</reference>
<accession>A0ABN2ULD7</accession>
<comment type="caution">
    <text evidence="5">The sequence shown here is derived from an EMBL/GenBank/DDBJ whole genome shotgun (WGS) entry which is preliminary data.</text>
</comment>
<feature type="compositionally biased region" description="Pro residues" evidence="3">
    <location>
        <begin position="648"/>
        <end position="666"/>
    </location>
</feature>
<dbReference type="InterPro" id="IPR001846">
    <property type="entry name" value="VWF_type-D"/>
</dbReference>
<dbReference type="Gene3D" id="2.60.40.1120">
    <property type="entry name" value="Carboxypeptidase-like, regulatory domain"/>
    <property type="match status" value="1"/>
</dbReference>
<feature type="region of interest" description="Disordered" evidence="3">
    <location>
        <begin position="1"/>
        <end position="68"/>
    </location>
</feature>
<comment type="subcellular location">
    <subcellularLocation>
        <location evidence="1">Membrane</location>
    </subcellularLocation>
</comment>
<dbReference type="SUPFAM" id="SSF49452">
    <property type="entry name" value="Starch-binding domain-like"/>
    <property type="match status" value="1"/>
</dbReference>
<keyword evidence="6" id="KW-1185">Reference proteome</keyword>
<dbReference type="Pfam" id="PF00094">
    <property type="entry name" value="VWD"/>
    <property type="match status" value="1"/>
</dbReference>
<evidence type="ECO:0000313" key="5">
    <source>
        <dbReference type="EMBL" id="GAA2038612.1"/>
    </source>
</evidence>
<protein>
    <recommendedName>
        <fullName evidence="4">VWFD domain-containing protein</fullName>
    </recommendedName>
</protein>
<keyword evidence="2" id="KW-0472">Membrane</keyword>
<dbReference type="InterPro" id="IPR028974">
    <property type="entry name" value="TSP_type-3_rpt"/>
</dbReference>
<dbReference type="EMBL" id="BAAAQN010000027">
    <property type="protein sequence ID" value="GAA2038612.1"/>
    <property type="molecule type" value="Genomic_DNA"/>
</dbReference>